<evidence type="ECO:0000313" key="2">
    <source>
        <dbReference type="EMBL" id="RJF99011.1"/>
    </source>
</evidence>
<accession>A0A3A3FXT0</accession>
<proteinExistence type="predicted"/>
<feature type="compositionally biased region" description="Basic and acidic residues" evidence="1">
    <location>
        <begin position="582"/>
        <end position="596"/>
    </location>
</feature>
<dbReference type="Proteomes" id="UP000265955">
    <property type="component" value="Unassembled WGS sequence"/>
</dbReference>
<dbReference type="EMBL" id="QYUO01000001">
    <property type="protein sequence ID" value="RJF99011.1"/>
    <property type="molecule type" value="Genomic_DNA"/>
</dbReference>
<dbReference type="RefSeq" id="WP_119768957.1">
    <property type="nucleotide sequence ID" value="NZ_QYUO01000001.1"/>
</dbReference>
<keyword evidence="3" id="KW-1185">Reference proteome</keyword>
<feature type="region of interest" description="Disordered" evidence="1">
    <location>
        <begin position="573"/>
        <end position="596"/>
    </location>
</feature>
<evidence type="ECO:0000313" key="3">
    <source>
        <dbReference type="Proteomes" id="UP000265955"/>
    </source>
</evidence>
<reference evidence="3" key="1">
    <citation type="submission" date="2018-09" db="EMBL/GenBank/DDBJ databases">
        <authorList>
            <person name="Zhu H."/>
        </authorList>
    </citation>
    <scope>NUCLEOTIDE SEQUENCE [LARGE SCALE GENOMIC DNA]</scope>
    <source>
        <strain evidence="3">K1R23-30</strain>
    </source>
</reference>
<evidence type="ECO:0000256" key="1">
    <source>
        <dbReference type="SAM" id="MobiDB-lite"/>
    </source>
</evidence>
<comment type="caution">
    <text evidence="2">The sequence shown here is derived from an EMBL/GenBank/DDBJ whole genome shotgun (WGS) entry which is preliminary data.</text>
</comment>
<gene>
    <name evidence="2" type="ORF">D3871_11200</name>
</gene>
<protein>
    <recommendedName>
        <fullName evidence="4">DUF4214 domain-containing protein</fullName>
    </recommendedName>
</protein>
<name>A0A3A3FXT0_9BURK</name>
<evidence type="ECO:0008006" key="4">
    <source>
        <dbReference type="Google" id="ProtNLM"/>
    </source>
</evidence>
<sequence>MAGALGSLVVKLALEYAEYTKGLSKSDQDALKFAQNVQKHMDTAKAATSEFFGGVLAGATGAISAYVSVTKVVEGLRTSIDGMDATNKMAARIGITTDAVQKFTYIGALADVGVEALSTGFKKLSVSMLEAAGGGKEQQALFKGIGVDVKDAAGNLRDSEDVMADIADVFASMDDGATKTALAVKIFGKAGTDMIPALNGGKEALKKASEEAEKFGLVVDSKVLPGAEQFNDNLTILGKITEGTFNQLAEASLPVLAMFSDALVESYSGTDSLNQSAQRLKKDGTLREWAVSAAKAIGFVGDAGQGVYRVFELVGKRFGSLAAAAVLVAQGEFKAAGNVLNSFHEDKEEILNRKLFSTTLNEKLDALDKKAGESEQKSAKDDAARKARTAAIAKLLGAQGESAKKTANDYDSLNKSIQERIALAQSELDVGRPLSASEKELSKLTTDYEKGLIKLLPQQYAMAKADLERAQQLDALVDNKRNAVKMSDELGNAGKKEIDSLTEQVTKQREQIAEIGLSKEQVAELAAKKLELAAAADEELAANMRNAAAYAGDLHGAYLRHADDLEKAAKLKRDLASGQREGGTKQTRDDEGKKATEDLDKFLDPTKAIDFGDALSDAFNGAGNSLIKLTTSLERFGKRQAAIDEARKDAEIARARGKKTEEQYLEAIGKIDQENVKNQMRGYGDMAGAAASFFNEQSSAYRGLMAVSQAFHAAELAMTIAETVPKAINAVLNQANGDPYTAFGRMAAMAAVVAGLGVAISGGGSGGGGGYMSAADRQKQQGAGTVLGDENAKSESLAKATELLAGNSNIALEYSSKMLAALRNIEVGIAGMSASISRTAGIRGTYADQISYGVGKEEGFFKDVEISLEDSGIVFDRALVGKDGQGNDQWYAQKIGDILSSGMLWARGYGTVKRTEDGWFDDDVEVKDVFSSLDPEFGEEFIKNLNATTDAIVLAGTSLGANGAAMSQIIKDLDMDDLKLDKISLMGKSGTEISEILSEVLGAVGDTMAKEAMPSLKAFNKVGEGMFETLVRVANGVEVAQFELERFGLQAVSYTDVVKKQGDVGAEIVRQTVMNAERTSGALTGVGEIMQYLDGSASDLAETYANLRAAQDSLSMVGIDKNALGRSMIRGAGGLDSLQEGLDGYFENFFTDGEKLAAKTAYMGEKFEALGLEMPATTVGYRTMIDTLKKDTTDAGRTLLAQALTLSNGLFDVINESAEKAKDPEELANQSRDMEIRIMELTGNAAGALAARRKIELDGIDASLRPMLERIHALEDEATALANAKNTVSTLFSVLQRAVEAERKAITTAHQGVMDRLAKQIEGVTSSISKLSSLSSALRSSVNGMRLDSQSGMDRASARAQIQTALALAKAGGVFPEAGDLQNALSVIGQPAEQLYASFVDFERDFLQDRNAIAELADLADSQVSVEKKMLEAIEAQKKIAEQGYRDEMTRLDNILAAAQREIDAINGVNTSVLSVRDAIAVFNQGSRAAGGAGGVTSNPVPPTTGASGDYVDRVLGLYAGYAGKIGSQVDAEGLAYWTGQLAMGKSYDSVLASFQDSVNIVNARKGLAVGTNRVPEDMFTKIHKDERVIPAADNRELMRRLSSPNENSAVLASGLQAVQAELRAFREQSKAGDIAIAQNTSRGARVLERWEGDGLPAERDLTV</sequence>
<organism evidence="2 3">
    <name type="scientific">Noviherbaspirillum saxi</name>
    <dbReference type="NCBI Taxonomy" id="2320863"/>
    <lineage>
        <taxon>Bacteria</taxon>
        <taxon>Pseudomonadati</taxon>
        <taxon>Pseudomonadota</taxon>
        <taxon>Betaproteobacteria</taxon>
        <taxon>Burkholderiales</taxon>
        <taxon>Oxalobacteraceae</taxon>
        <taxon>Noviherbaspirillum</taxon>
    </lineage>
</organism>
<dbReference type="OrthoDB" id="8695541at2"/>